<dbReference type="AlphaFoldDB" id="A0A0B7ILP5"/>
<organism evidence="2 3">
    <name type="scientific">Capnocytophaga canimorsus</name>
    <dbReference type="NCBI Taxonomy" id="28188"/>
    <lineage>
        <taxon>Bacteria</taxon>
        <taxon>Pseudomonadati</taxon>
        <taxon>Bacteroidota</taxon>
        <taxon>Flavobacteriia</taxon>
        <taxon>Flavobacteriales</taxon>
        <taxon>Flavobacteriaceae</taxon>
        <taxon>Capnocytophaga</taxon>
    </lineage>
</organism>
<gene>
    <name evidence="2" type="ORF">CCAN11_2490086</name>
</gene>
<proteinExistence type="predicted"/>
<evidence type="ECO:0000256" key="1">
    <source>
        <dbReference type="SAM" id="MobiDB-lite"/>
    </source>
</evidence>
<evidence type="ECO:0000313" key="3">
    <source>
        <dbReference type="Proteomes" id="UP000039370"/>
    </source>
</evidence>
<reference evidence="3" key="1">
    <citation type="submission" date="2015-01" db="EMBL/GenBank/DDBJ databases">
        <authorList>
            <person name="MANFREDI Pablo"/>
        </authorList>
    </citation>
    <scope>NUCLEOTIDE SEQUENCE [LARGE SCALE GENOMIC DNA]</scope>
    <source>
        <strain evidence="3">Cc11</strain>
    </source>
</reference>
<feature type="compositionally biased region" description="Basic and acidic residues" evidence="1">
    <location>
        <begin position="28"/>
        <end position="47"/>
    </location>
</feature>
<dbReference type="Proteomes" id="UP000039370">
    <property type="component" value="Unassembled WGS sequence"/>
</dbReference>
<feature type="region of interest" description="Disordered" evidence="1">
    <location>
        <begin position="22"/>
        <end position="47"/>
    </location>
</feature>
<evidence type="ECO:0000313" key="2">
    <source>
        <dbReference type="EMBL" id="CEN52770.1"/>
    </source>
</evidence>
<protein>
    <submittedName>
        <fullName evidence="2">Uncharacterized protein</fullName>
    </submittedName>
</protein>
<dbReference type="EMBL" id="CDOK01000167">
    <property type="protein sequence ID" value="CEN52770.1"/>
    <property type="molecule type" value="Genomic_DNA"/>
</dbReference>
<accession>A0A0B7ILP5</accession>
<name>A0A0B7ILP5_9FLAO</name>
<sequence>MVKNKIFIRKKQIISSFYLGRKKQGASYKEKRASFKEQEDKFQGTKG</sequence>